<gene>
    <name evidence="2" type="ORF">ATANTOWER_011940</name>
</gene>
<feature type="region of interest" description="Disordered" evidence="1">
    <location>
        <begin position="1"/>
        <end position="26"/>
    </location>
</feature>
<feature type="compositionally biased region" description="Polar residues" evidence="1">
    <location>
        <begin position="14"/>
        <end position="26"/>
    </location>
</feature>
<keyword evidence="3" id="KW-1185">Reference proteome</keyword>
<dbReference type="Proteomes" id="UP001345963">
    <property type="component" value="Unassembled WGS sequence"/>
</dbReference>
<protein>
    <submittedName>
        <fullName evidence="2">Uncharacterized protein</fullName>
    </submittedName>
</protein>
<evidence type="ECO:0000256" key="1">
    <source>
        <dbReference type="SAM" id="MobiDB-lite"/>
    </source>
</evidence>
<feature type="compositionally biased region" description="Basic and acidic residues" evidence="1">
    <location>
        <begin position="1"/>
        <end position="13"/>
    </location>
</feature>
<evidence type="ECO:0000313" key="2">
    <source>
        <dbReference type="EMBL" id="MED6258752.1"/>
    </source>
</evidence>
<dbReference type="EMBL" id="JAHUTI010081240">
    <property type="protein sequence ID" value="MED6258752.1"/>
    <property type="molecule type" value="Genomic_DNA"/>
</dbReference>
<sequence>MMDHGRPQGDSENTHSTILKSYNQRPASVRQLAEAGQAMVIERAETTPHPQTNPSHVQLRKLQALCSSSAVTPLHQNSHTHTQRCNRLHMHSASSFPSSPPPPHMICCPLPK</sequence>
<comment type="caution">
    <text evidence="2">The sequence shown here is derived from an EMBL/GenBank/DDBJ whole genome shotgun (WGS) entry which is preliminary data.</text>
</comment>
<feature type="region of interest" description="Disordered" evidence="1">
    <location>
        <begin position="71"/>
        <end position="112"/>
    </location>
</feature>
<organism evidence="2 3">
    <name type="scientific">Ataeniobius toweri</name>
    <dbReference type="NCBI Taxonomy" id="208326"/>
    <lineage>
        <taxon>Eukaryota</taxon>
        <taxon>Metazoa</taxon>
        <taxon>Chordata</taxon>
        <taxon>Craniata</taxon>
        <taxon>Vertebrata</taxon>
        <taxon>Euteleostomi</taxon>
        <taxon>Actinopterygii</taxon>
        <taxon>Neopterygii</taxon>
        <taxon>Teleostei</taxon>
        <taxon>Neoteleostei</taxon>
        <taxon>Acanthomorphata</taxon>
        <taxon>Ovalentaria</taxon>
        <taxon>Atherinomorphae</taxon>
        <taxon>Cyprinodontiformes</taxon>
        <taxon>Goodeidae</taxon>
        <taxon>Ataeniobius</taxon>
    </lineage>
</organism>
<feature type="compositionally biased region" description="Pro residues" evidence="1">
    <location>
        <begin position="98"/>
        <end position="112"/>
    </location>
</feature>
<feature type="compositionally biased region" description="Polar residues" evidence="1">
    <location>
        <begin position="71"/>
        <end position="80"/>
    </location>
</feature>
<evidence type="ECO:0000313" key="3">
    <source>
        <dbReference type="Proteomes" id="UP001345963"/>
    </source>
</evidence>
<feature type="compositionally biased region" description="Basic residues" evidence="1">
    <location>
        <begin position="81"/>
        <end position="90"/>
    </location>
</feature>
<proteinExistence type="predicted"/>
<accession>A0ABU7C727</accession>
<name>A0ABU7C727_9TELE</name>
<reference evidence="2 3" key="1">
    <citation type="submission" date="2021-07" db="EMBL/GenBank/DDBJ databases">
        <authorList>
            <person name="Palmer J.M."/>
        </authorList>
    </citation>
    <scope>NUCLEOTIDE SEQUENCE [LARGE SCALE GENOMIC DNA]</scope>
    <source>
        <strain evidence="2 3">AT_MEX2019</strain>
        <tissue evidence="2">Muscle</tissue>
    </source>
</reference>